<keyword evidence="1" id="KW-0472">Membrane</keyword>
<feature type="chain" id="PRO_5005191486" evidence="2">
    <location>
        <begin position="21"/>
        <end position="111"/>
    </location>
</feature>
<keyword evidence="1" id="KW-1133">Transmembrane helix</keyword>
<dbReference type="VEuPathDB" id="CryptoDB:Vbra_19328"/>
<organism evidence="3 4">
    <name type="scientific">Vitrella brassicaformis (strain CCMP3155)</name>
    <dbReference type="NCBI Taxonomy" id="1169540"/>
    <lineage>
        <taxon>Eukaryota</taxon>
        <taxon>Sar</taxon>
        <taxon>Alveolata</taxon>
        <taxon>Colpodellida</taxon>
        <taxon>Vitrellaceae</taxon>
        <taxon>Vitrella</taxon>
    </lineage>
</organism>
<accession>A0A0G4H259</accession>
<dbReference type="AlphaFoldDB" id="A0A0G4H259"/>
<evidence type="ECO:0000313" key="3">
    <source>
        <dbReference type="EMBL" id="CEM37620.1"/>
    </source>
</evidence>
<proteinExistence type="predicted"/>
<gene>
    <name evidence="3" type="ORF">Vbra_19328</name>
</gene>
<feature type="transmembrane region" description="Helical" evidence="1">
    <location>
        <begin position="83"/>
        <end position="101"/>
    </location>
</feature>
<keyword evidence="1" id="KW-0812">Transmembrane</keyword>
<keyword evidence="2" id="KW-0732">Signal</keyword>
<reference evidence="3 4" key="1">
    <citation type="submission" date="2014-11" db="EMBL/GenBank/DDBJ databases">
        <authorList>
            <person name="Zhu J."/>
            <person name="Qi W."/>
            <person name="Song R."/>
        </authorList>
    </citation>
    <scope>NUCLEOTIDE SEQUENCE [LARGE SCALE GENOMIC DNA]</scope>
</reference>
<evidence type="ECO:0000313" key="4">
    <source>
        <dbReference type="Proteomes" id="UP000041254"/>
    </source>
</evidence>
<keyword evidence="4" id="KW-1185">Reference proteome</keyword>
<evidence type="ECO:0000256" key="2">
    <source>
        <dbReference type="SAM" id="SignalP"/>
    </source>
</evidence>
<feature type="signal peptide" evidence="2">
    <location>
        <begin position="1"/>
        <end position="20"/>
    </location>
</feature>
<dbReference type="EMBL" id="CDMY01000947">
    <property type="protein sequence ID" value="CEM37620.1"/>
    <property type="molecule type" value="Genomic_DNA"/>
</dbReference>
<dbReference type="Proteomes" id="UP000041254">
    <property type="component" value="Unassembled WGS sequence"/>
</dbReference>
<dbReference type="InParanoid" id="A0A0G4H259"/>
<evidence type="ECO:0000256" key="1">
    <source>
        <dbReference type="SAM" id="Phobius"/>
    </source>
</evidence>
<protein>
    <submittedName>
        <fullName evidence="3">Uncharacterized protein</fullName>
    </submittedName>
</protein>
<sequence length="111" mass="11837">MQKLLSICVIALIFIAHATAFQPVINPHHGSGSTGRSLASARSRSSNILRQPVVSTPQTVTDMSVSDLVENTELLAKLSDTQVFGILGAALFTGGIALAFGKSLRDFFDEY</sequence>
<name>A0A0G4H259_VITBC</name>